<evidence type="ECO:0000313" key="10">
    <source>
        <dbReference type="EMBL" id="ADG96885.1"/>
    </source>
</evidence>
<evidence type="ECO:0000256" key="7">
    <source>
        <dbReference type="HAMAP-Rule" id="MF_01161"/>
    </source>
</evidence>
<dbReference type="SUPFAM" id="SSF52402">
    <property type="entry name" value="Adenine nucleotide alpha hydrolases-like"/>
    <property type="match status" value="1"/>
</dbReference>
<dbReference type="PANTHER" id="PTHR43033:SF1">
    <property type="entry name" value="TRNA(ILE)-LYSIDINE SYNTHASE-RELATED"/>
    <property type="match status" value="1"/>
</dbReference>
<comment type="similarity">
    <text evidence="7">Belongs to the tRNA(Ile)-lysidine synthase family.</text>
</comment>
<dbReference type="EC" id="6.3.4.19" evidence="7"/>
<keyword evidence="1 7" id="KW-0963">Cytoplasm</keyword>
<dbReference type="PANTHER" id="PTHR43033">
    <property type="entry name" value="TRNA(ILE)-LYSIDINE SYNTHASE-RELATED"/>
    <property type="match status" value="1"/>
</dbReference>
<dbReference type="InterPro" id="IPR011063">
    <property type="entry name" value="TilS/TtcA_N"/>
</dbReference>
<dbReference type="eggNOG" id="COG0037">
    <property type="taxonomic scope" value="Bacteria"/>
</dbReference>
<dbReference type="GO" id="GO:0005737">
    <property type="term" value="C:cytoplasm"/>
    <property type="evidence" value="ECO:0007669"/>
    <property type="project" value="UniProtKB-SubCell"/>
</dbReference>
<dbReference type="GO" id="GO:0005524">
    <property type="term" value="F:ATP binding"/>
    <property type="evidence" value="ECO:0007669"/>
    <property type="project" value="UniProtKB-UniRule"/>
</dbReference>
<dbReference type="Gene3D" id="3.40.50.620">
    <property type="entry name" value="HUPs"/>
    <property type="match status" value="1"/>
</dbReference>
<evidence type="ECO:0000256" key="5">
    <source>
        <dbReference type="ARBA" id="ARBA00022840"/>
    </source>
</evidence>
<dbReference type="NCBIfam" id="TIGR02432">
    <property type="entry name" value="lysidine_TilS_N"/>
    <property type="match status" value="1"/>
</dbReference>
<dbReference type="GO" id="GO:0032267">
    <property type="term" value="F:tRNA(Ile)-lysidine synthase activity"/>
    <property type="evidence" value="ECO:0007669"/>
    <property type="project" value="UniProtKB-EC"/>
</dbReference>
<keyword evidence="3 7" id="KW-0819">tRNA processing</keyword>
<comment type="domain">
    <text evidence="7">The N-terminal region contains the highly conserved SGGXDS motif, predicted to be a P-loop motif involved in ATP binding.</text>
</comment>
<evidence type="ECO:0000259" key="9">
    <source>
        <dbReference type="Pfam" id="PF09179"/>
    </source>
</evidence>
<feature type="domain" description="tRNA(Ile)-lysidine synthase substrate-binding" evidence="9">
    <location>
        <begin position="254"/>
        <end position="325"/>
    </location>
</feature>
<dbReference type="OrthoDB" id="5244702at2"/>
<organism evidence="10 11">
    <name type="scientific">Segniliparus rotundus (strain ATCC BAA-972 / CDC 1076 / CIP 108378 / DSM 44985 / JCM 13578)</name>
    <dbReference type="NCBI Taxonomy" id="640132"/>
    <lineage>
        <taxon>Bacteria</taxon>
        <taxon>Bacillati</taxon>
        <taxon>Actinomycetota</taxon>
        <taxon>Actinomycetes</taxon>
        <taxon>Mycobacteriales</taxon>
        <taxon>Segniliparaceae</taxon>
        <taxon>Segniliparus</taxon>
    </lineage>
</organism>
<dbReference type="AlphaFoldDB" id="D6ZBQ8"/>
<dbReference type="CDD" id="cd01992">
    <property type="entry name" value="TilS_N"/>
    <property type="match status" value="1"/>
</dbReference>
<feature type="domain" description="tRNA(Ile)-lysidine/2-thiocytidine synthase N-terminal" evidence="8">
    <location>
        <begin position="37"/>
        <end position="204"/>
    </location>
</feature>
<keyword evidence="4 7" id="KW-0547">Nucleotide-binding</keyword>
<keyword evidence="2 7" id="KW-0436">Ligase</keyword>
<name>D6ZBQ8_SEGRD</name>
<reference evidence="10 11" key="1">
    <citation type="journal article" date="2010" name="Stand. Genomic Sci.">
        <title>Complete genome sequence of Segniliparus rotundus type strain (CDC 1076).</title>
        <authorList>
            <person name="Sikorski J."/>
            <person name="Lapidus A."/>
            <person name="Copeland A."/>
            <person name="Misra M."/>
            <person name="Glavina Del Rio T."/>
            <person name="Nolan M."/>
            <person name="Lucas S."/>
            <person name="Chen F."/>
            <person name="Tice H."/>
            <person name="Cheng J.F."/>
            <person name="Jando M."/>
            <person name="Schneider S."/>
            <person name="Bruce D."/>
            <person name="Goodwin L."/>
            <person name="Pitluck S."/>
            <person name="Liolios K."/>
            <person name="Mikhailova N."/>
            <person name="Pati A."/>
            <person name="Ivanova N."/>
            <person name="Mavromatis K."/>
            <person name="Chen A."/>
            <person name="Palaniappan K."/>
            <person name="Chertkov O."/>
            <person name="Land M."/>
            <person name="Hauser L."/>
            <person name="Chang Y.J."/>
            <person name="Jeffries C.D."/>
            <person name="Brettin T."/>
            <person name="Detter J.C."/>
            <person name="Han C."/>
            <person name="Rohde M."/>
            <person name="Goker M."/>
            <person name="Bristow J."/>
            <person name="Eisen J.A."/>
            <person name="Markowitz V."/>
            <person name="Hugenholtz P."/>
            <person name="Kyrpides N.C."/>
            <person name="Klenk H.P."/>
        </authorList>
    </citation>
    <scope>NUCLEOTIDE SEQUENCE [LARGE SCALE GENOMIC DNA]</scope>
    <source>
        <strain evidence="11">ATCC BAA-972 / CDC 1076 / CIP 108378 / DSM 44985 / JCM 13578</strain>
    </source>
</reference>
<dbReference type="HAMAP" id="MF_01161">
    <property type="entry name" value="tRNA_Ile_lys_synt"/>
    <property type="match status" value="1"/>
</dbReference>
<protein>
    <recommendedName>
        <fullName evidence="7">tRNA(Ile)-lysidine synthase</fullName>
        <ecNumber evidence="7">6.3.4.19</ecNumber>
    </recommendedName>
    <alternativeName>
        <fullName evidence="7">tRNA(Ile)-2-lysyl-cytidine synthase</fullName>
    </alternativeName>
    <alternativeName>
        <fullName evidence="7">tRNA(Ile)-lysidine synthetase</fullName>
    </alternativeName>
</protein>
<dbReference type="InterPro" id="IPR015262">
    <property type="entry name" value="tRNA_Ile_lys_synt_subst-bd"/>
</dbReference>
<dbReference type="InterPro" id="IPR012094">
    <property type="entry name" value="tRNA_Ile_lys_synt"/>
</dbReference>
<comment type="subcellular location">
    <subcellularLocation>
        <location evidence="7">Cytoplasm</location>
    </subcellularLocation>
</comment>
<evidence type="ECO:0000256" key="6">
    <source>
        <dbReference type="ARBA" id="ARBA00048539"/>
    </source>
</evidence>
<keyword evidence="11" id="KW-1185">Reference proteome</keyword>
<comment type="catalytic activity">
    <reaction evidence="6 7">
        <text>cytidine(34) in tRNA(Ile2) + L-lysine + ATP = lysidine(34) in tRNA(Ile2) + AMP + diphosphate + H(+)</text>
        <dbReference type="Rhea" id="RHEA:43744"/>
        <dbReference type="Rhea" id="RHEA-COMP:10625"/>
        <dbReference type="Rhea" id="RHEA-COMP:10670"/>
        <dbReference type="ChEBI" id="CHEBI:15378"/>
        <dbReference type="ChEBI" id="CHEBI:30616"/>
        <dbReference type="ChEBI" id="CHEBI:32551"/>
        <dbReference type="ChEBI" id="CHEBI:33019"/>
        <dbReference type="ChEBI" id="CHEBI:82748"/>
        <dbReference type="ChEBI" id="CHEBI:83665"/>
        <dbReference type="ChEBI" id="CHEBI:456215"/>
        <dbReference type="EC" id="6.3.4.19"/>
    </reaction>
</comment>
<dbReference type="InterPro" id="IPR012795">
    <property type="entry name" value="tRNA_Ile_lys_synt_N"/>
</dbReference>
<dbReference type="RefSeq" id="WP_013137341.1">
    <property type="nucleotide sequence ID" value="NC_014168.1"/>
</dbReference>
<dbReference type="HOGENOM" id="CLU_018869_1_1_11"/>
<dbReference type="STRING" id="640132.Srot_0398"/>
<sequence length="330" mass="34424">MRLPVSSPAQPGGVVLWELRKALRAWLAQHAPAQARVCVALSGGADSLALTAALAREHTAVEALVVDHGLQPESAQTAARAAQLALDLGCSGSRVLPVTVNGAGGLEAAARTARQAALRQAGAGSPVLLGHTLDDQAETVLLGLARGSGPRSIQGMRAWDDPWGRPLLGVRRAMTRAVCAELGVQPHEDPMNTDPRFVRARLRAEVLPLLEDVLQGGVAEALARTADAVRADNGHLDEEAAAVYAKIGGAKIAVTDVAGLPGPIRRRVLRLWLMGNGAGALTETQIRSVDALASAWRGQGPVAVPAAGPQGGGRRLMARRSYGRLELEIR</sequence>
<evidence type="ECO:0000259" key="8">
    <source>
        <dbReference type="Pfam" id="PF01171"/>
    </source>
</evidence>
<evidence type="ECO:0000256" key="3">
    <source>
        <dbReference type="ARBA" id="ARBA00022694"/>
    </source>
</evidence>
<comment type="function">
    <text evidence="7">Ligates lysine onto the cytidine present at position 34 of the AUA codon-specific tRNA(Ile) that contains the anticodon CAU, in an ATP-dependent manner. Cytidine is converted to lysidine, thus changing the amino acid specificity of the tRNA from methionine to isoleucine.</text>
</comment>
<dbReference type="EMBL" id="CP001958">
    <property type="protein sequence ID" value="ADG96885.1"/>
    <property type="molecule type" value="Genomic_DNA"/>
</dbReference>
<dbReference type="InterPro" id="IPR014729">
    <property type="entry name" value="Rossmann-like_a/b/a_fold"/>
</dbReference>
<dbReference type="Proteomes" id="UP000002247">
    <property type="component" value="Chromosome"/>
</dbReference>
<evidence type="ECO:0000256" key="1">
    <source>
        <dbReference type="ARBA" id="ARBA00022490"/>
    </source>
</evidence>
<keyword evidence="5 7" id="KW-0067">ATP-binding</keyword>
<gene>
    <name evidence="7" type="primary">tilS</name>
    <name evidence="10" type="ordered locus">Srot_0398</name>
</gene>
<evidence type="ECO:0000256" key="2">
    <source>
        <dbReference type="ARBA" id="ARBA00022598"/>
    </source>
</evidence>
<feature type="binding site" evidence="7">
    <location>
        <begin position="42"/>
        <end position="47"/>
    </location>
    <ligand>
        <name>ATP</name>
        <dbReference type="ChEBI" id="CHEBI:30616"/>
    </ligand>
</feature>
<evidence type="ECO:0000256" key="4">
    <source>
        <dbReference type="ARBA" id="ARBA00022741"/>
    </source>
</evidence>
<dbReference type="Pfam" id="PF01171">
    <property type="entry name" value="ATP_bind_3"/>
    <property type="match status" value="1"/>
</dbReference>
<dbReference type="Gene3D" id="1.20.59.20">
    <property type="match status" value="1"/>
</dbReference>
<dbReference type="GO" id="GO:0006400">
    <property type="term" value="P:tRNA modification"/>
    <property type="evidence" value="ECO:0007669"/>
    <property type="project" value="UniProtKB-UniRule"/>
</dbReference>
<dbReference type="Pfam" id="PF09179">
    <property type="entry name" value="TilS"/>
    <property type="match status" value="1"/>
</dbReference>
<dbReference type="SUPFAM" id="SSF82829">
    <property type="entry name" value="MesJ substrate recognition domain-like"/>
    <property type="match status" value="1"/>
</dbReference>
<evidence type="ECO:0000313" key="11">
    <source>
        <dbReference type="Proteomes" id="UP000002247"/>
    </source>
</evidence>
<accession>D6ZBQ8</accession>
<dbReference type="KEGG" id="srt:Srot_0398"/>
<proteinExistence type="inferred from homology"/>